<evidence type="ECO:0000259" key="3">
    <source>
        <dbReference type="Pfam" id="PF03061"/>
    </source>
</evidence>
<dbReference type="PANTHER" id="PTHR21660:SF1">
    <property type="entry name" value="ACYL-COENZYME A THIOESTERASE 13"/>
    <property type="match status" value="1"/>
</dbReference>
<keyword evidence="5" id="KW-1185">Reference proteome</keyword>
<dbReference type="Pfam" id="PF03061">
    <property type="entry name" value="4HBT"/>
    <property type="match status" value="1"/>
</dbReference>
<dbReference type="STRING" id="154538.A0A1M2VVN9"/>
<comment type="similarity">
    <text evidence="1">Belongs to the thioesterase PaaI family.</text>
</comment>
<dbReference type="GO" id="GO:0047617">
    <property type="term" value="F:fatty acyl-CoA hydrolase activity"/>
    <property type="evidence" value="ECO:0007669"/>
    <property type="project" value="InterPro"/>
</dbReference>
<dbReference type="InterPro" id="IPR006683">
    <property type="entry name" value="Thioestr_dom"/>
</dbReference>
<organism evidence="4 5">
    <name type="scientific">Trametes pubescens</name>
    <name type="common">White-rot fungus</name>
    <dbReference type="NCBI Taxonomy" id="154538"/>
    <lineage>
        <taxon>Eukaryota</taxon>
        <taxon>Fungi</taxon>
        <taxon>Dikarya</taxon>
        <taxon>Basidiomycota</taxon>
        <taxon>Agaricomycotina</taxon>
        <taxon>Agaricomycetes</taxon>
        <taxon>Polyporales</taxon>
        <taxon>Polyporaceae</taxon>
        <taxon>Trametes</taxon>
    </lineage>
</organism>
<comment type="caution">
    <text evidence="4">The sequence shown here is derived from an EMBL/GenBank/DDBJ whole genome shotgun (WGS) entry which is preliminary data.</text>
</comment>
<evidence type="ECO:0000313" key="5">
    <source>
        <dbReference type="Proteomes" id="UP000184267"/>
    </source>
</evidence>
<dbReference type="PANTHER" id="PTHR21660">
    <property type="entry name" value="THIOESTERASE SUPERFAMILY MEMBER-RELATED"/>
    <property type="match status" value="1"/>
</dbReference>
<dbReference type="EMBL" id="MNAD01000595">
    <property type="protein sequence ID" value="OJT11677.1"/>
    <property type="molecule type" value="Genomic_DNA"/>
</dbReference>
<dbReference type="Gene3D" id="3.10.129.10">
    <property type="entry name" value="Hotdog Thioesterase"/>
    <property type="match status" value="1"/>
</dbReference>
<sequence>MSPPAPAPYTRPVFEGDISPAVQDEIASFSKVVMEKGAFARSTGSSLVLTEVGVFQREKDGKAHARITYQTTVHEEMLNITGNMHGGCAVYMIDICSSMALAVLGMATGKPWNFVSQAINTTFHAPVPLGAKIELVNTTVSFGSRTVSAITEIWDVTNSRLCVTGVHNKMKPSDPKPPQAKL</sequence>
<dbReference type="OrthoDB" id="2831072at2759"/>
<evidence type="ECO:0000313" key="4">
    <source>
        <dbReference type="EMBL" id="OJT11677.1"/>
    </source>
</evidence>
<accession>A0A1M2VVN9</accession>
<dbReference type="SUPFAM" id="SSF54637">
    <property type="entry name" value="Thioesterase/thiol ester dehydrase-isomerase"/>
    <property type="match status" value="1"/>
</dbReference>
<reference evidence="4 5" key="1">
    <citation type="submission" date="2016-10" db="EMBL/GenBank/DDBJ databases">
        <title>Genome sequence of the basidiomycete white-rot fungus Trametes pubescens.</title>
        <authorList>
            <person name="Makela M.R."/>
            <person name="Granchi Z."/>
            <person name="Peng M."/>
            <person name="De Vries R.P."/>
            <person name="Grigoriev I."/>
            <person name="Riley R."/>
            <person name="Hilden K."/>
        </authorList>
    </citation>
    <scope>NUCLEOTIDE SEQUENCE [LARGE SCALE GENOMIC DNA]</scope>
    <source>
        <strain evidence="4 5">FBCC735</strain>
    </source>
</reference>
<dbReference type="CDD" id="cd03443">
    <property type="entry name" value="PaaI_thioesterase"/>
    <property type="match status" value="1"/>
</dbReference>
<proteinExistence type="inferred from homology"/>
<evidence type="ECO:0000256" key="2">
    <source>
        <dbReference type="ARBA" id="ARBA00022801"/>
    </source>
</evidence>
<dbReference type="InterPro" id="IPR039298">
    <property type="entry name" value="ACOT13"/>
</dbReference>
<dbReference type="Proteomes" id="UP000184267">
    <property type="component" value="Unassembled WGS sequence"/>
</dbReference>
<dbReference type="AlphaFoldDB" id="A0A1M2VVN9"/>
<dbReference type="InterPro" id="IPR029069">
    <property type="entry name" value="HotDog_dom_sf"/>
</dbReference>
<protein>
    <recommendedName>
        <fullName evidence="3">Thioesterase domain-containing protein</fullName>
    </recommendedName>
</protein>
<keyword evidence="2" id="KW-0378">Hydrolase</keyword>
<gene>
    <name evidence="4" type="ORF">TRAPUB_11819</name>
</gene>
<name>A0A1M2VVN9_TRAPU</name>
<dbReference type="OMA" id="SGVHSKM"/>
<evidence type="ECO:0000256" key="1">
    <source>
        <dbReference type="ARBA" id="ARBA00008324"/>
    </source>
</evidence>
<feature type="domain" description="Thioesterase" evidence="3">
    <location>
        <begin position="82"/>
        <end position="158"/>
    </location>
</feature>